<dbReference type="Proteomes" id="UP000799757">
    <property type="component" value="Unassembled WGS sequence"/>
</dbReference>
<accession>A0A6A6XJ74</accession>
<keyword evidence="3" id="KW-1185">Reference proteome</keyword>
<name>A0A6A6XJ74_9PLEO</name>
<sequence length="177" mass="19631">MPAVRSTPQPPPHPWPRPAAPQRQSTDAGFANVILPSHELTCPSGGGDRSWISITSPSTDPPQRRHAASLRRPKLSLGPDDEHVERANIRILYHLYISLAPALAHALFLVSTPHMSDGLCNAQGRDSQSFIHSRDPLWTDMAVAFYSSFSCSYRPARPDNWNLSPRPKHANMSMHSK</sequence>
<evidence type="ECO:0000313" key="2">
    <source>
        <dbReference type="EMBL" id="KAF2796218.1"/>
    </source>
</evidence>
<feature type="compositionally biased region" description="Pro residues" evidence="1">
    <location>
        <begin position="8"/>
        <end position="19"/>
    </location>
</feature>
<feature type="region of interest" description="Disordered" evidence="1">
    <location>
        <begin position="1"/>
        <end position="28"/>
    </location>
</feature>
<feature type="region of interest" description="Disordered" evidence="1">
    <location>
        <begin position="42"/>
        <end position="74"/>
    </location>
</feature>
<feature type="compositionally biased region" description="Basic residues" evidence="1">
    <location>
        <begin position="64"/>
        <end position="74"/>
    </location>
</feature>
<reference evidence="2" key="1">
    <citation type="journal article" date="2020" name="Stud. Mycol.">
        <title>101 Dothideomycetes genomes: a test case for predicting lifestyles and emergence of pathogens.</title>
        <authorList>
            <person name="Haridas S."/>
            <person name="Albert R."/>
            <person name="Binder M."/>
            <person name="Bloem J."/>
            <person name="Labutti K."/>
            <person name="Salamov A."/>
            <person name="Andreopoulos B."/>
            <person name="Baker S."/>
            <person name="Barry K."/>
            <person name="Bills G."/>
            <person name="Bluhm B."/>
            <person name="Cannon C."/>
            <person name="Castanera R."/>
            <person name="Culley D."/>
            <person name="Daum C."/>
            <person name="Ezra D."/>
            <person name="Gonzalez J."/>
            <person name="Henrissat B."/>
            <person name="Kuo A."/>
            <person name="Liang C."/>
            <person name="Lipzen A."/>
            <person name="Lutzoni F."/>
            <person name="Magnuson J."/>
            <person name="Mondo S."/>
            <person name="Nolan M."/>
            <person name="Ohm R."/>
            <person name="Pangilinan J."/>
            <person name="Park H.-J."/>
            <person name="Ramirez L."/>
            <person name="Alfaro M."/>
            <person name="Sun H."/>
            <person name="Tritt A."/>
            <person name="Yoshinaga Y."/>
            <person name="Zwiers L.-H."/>
            <person name="Turgeon B."/>
            <person name="Goodwin S."/>
            <person name="Spatafora J."/>
            <person name="Crous P."/>
            <person name="Grigoriev I."/>
        </authorList>
    </citation>
    <scope>NUCLEOTIDE SEQUENCE</scope>
    <source>
        <strain evidence="2">CBS 109.77</strain>
    </source>
</reference>
<protein>
    <submittedName>
        <fullName evidence="2">Uncharacterized protein</fullName>
    </submittedName>
</protein>
<organism evidence="2 3">
    <name type="scientific">Melanomma pulvis-pyrius CBS 109.77</name>
    <dbReference type="NCBI Taxonomy" id="1314802"/>
    <lineage>
        <taxon>Eukaryota</taxon>
        <taxon>Fungi</taxon>
        <taxon>Dikarya</taxon>
        <taxon>Ascomycota</taxon>
        <taxon>Pezizomycotina</taxon>
        <taxon>Dothideomycetes</taxon>
        <taxon>Pleosporomycetidae</taxon>
        <taxon>Pleosporales</taxon>
        <taxon>Melanommataceae</taxon>
        <taxon>Melanomma</taxon>
    </lineage>
</organism>
<dbReference type="EMBL" id="MU001836">
    <property type="protein sequence ID" value="KAF2796218.1"/>
    <property type="molecule type" value="Genomic_DNA"/>
</dbReference>
<gene>
    <name evidence="2" type="ORF">K505DRAFT_165734</name>
</gene>
<evidence type="ECO:0000256" key="1">
    <source>
        <dbReference type="SAM" id="MobiDB-lite"/>
    </source>
</evidence>
<evidence type="ECO:0000313" key="3">
    <source>
        <dbReference type="Proteomes" id="UP000799757"/>
    </source>
</evidence>
<proteinExistence type="predicted"/>
<dbReference type="AlphaFoldDB" id="A0A6A6XJ74"/>